<keyword evidence="7" id="KW-1185">Reference proteome</keyword>
<gene>
    <name evidence="6" type="ORF">SAMD00023353_0900910</name>
</gene>
<name>A0A1W2THK5_ROSNE</name>
<dbReference type="InterPro" id="IPR036188">
    <property type="entry name" value="FAD/NAD-bd_sf"/>
</dbReference>
<keyword evidence="3" id="KW-0274">FAD</keyword>
<dbReference type="Pfam" id="PF13450">
    <property type="entry name" value="NAD_binding_8"/>
    <property type="match status" value="1"/>
</dbReference>
<reference evidence="6" key="1">
    <citation type="submission" date="2016-03" db="EMBL/GenBank/DDBJ databases">
        <title>Draft genome sequence of Rosellinia necatrix.</title>
        <authorList>
            <person name="Kanematsu S."/>
        </authorList>
    </citation>
    <scope>NUCLEOTIDE SEQUENCE [LARGE SCALE GENOMIC DNA]</scope>
    <source>
        <strain evidence="6">W97</strain>
    </source>
</reference>
<dbReference type="AlphaFoldDB" id="A0A1W2THK5"/>
<dbReference type="OrthoDB" id="66881at2759"/>
<sequence length="584" mass="62997">MGSLGNGNVEEAVANGSSPLPAAFNITRIAVIGAGPSGLAAAKHLLAEGFSASQVDIYEQQAEVGGVWNYSAATAAQPLRVPQTDAHAAPDPPIRPEDPDRGEKDEYEDYEFDSDEEACTAPGSGACSLPPASQREKRPPVFPNPMYDDLHTNIPHTLMRYSDLGFTAGGEGKGTHVDCDIFPTRQVVQEYLLQYAQDVWHLIRFSSQVTNVSLQQQQPPPSTTLETDTQEQPQVRDKWTVRSTNLLTDIARTEIYDAVVVASGHYSAPYIPAPAPEMAAFAAAHPGVISHSKTYRAASAFAGKRVVLVGSGPSGVDIASQISAVCAPPLILSARSPVSDDMAAHLGVGGDRVRAVGPIVKFLIDERGVEVRSAPANAASSETEGGESSVERILDVDAILFCTGYLYTFPFFSASSFPPSTPALVAPNERRVRGVARHFLHAHHPTLVFPGLPIKIIPFPLAEAQAAVFARLWANRLPLPPREALRAWEREDEAGAGFEGPRVPGKPFHTFPKGGDARYINALHDWAARAQDGNGKGEGKEPPFWGDEELWQRSIYAEAKIRFEKTGRTAKSLQELGFQRETSV</sequence>
<protein>
    <submittedName>
        <fullName evidence="6">Putative thiol-specific monooxygenase</fullName>
    </submittedName>
</protein>
<evidence type="ECO:0000313" key="6">
    <source>
        <dbReference type="EMBL" id="GAP87614.1"/>
    </source>
</evidence>
<organism evidence="6">
    <name type="scientific">Rosellinia necatrix</name>
    <name type="common">White root-rot fungus</name>
    <dbReference type="NCBI Taxonomy" id="77044"/>
    <lineage>
        <taxon>Eukaryota</taxon>
        <taxon>Fungi</taxon>
        <taxon>Dikarya</taxon>
        <taxon>Ascomycota</taxon>
        <taxon>Pezizomycotina</taxon>
        <taxon>Sordariomycetes</taxon>
        <taxon>Xylariomycetidae</taxon>
        <taxon>Xylariales</taxon>
        <taxon>Xylariaceae</taxon>
        <taxon>Rosellinia</taxon>
    </lineage>
</organism>
<dbReference type="Pfam" id="PF00743">
    <property type="entry name" value="FMO-like"/>
    <property type="match status" value="1"/>
</dbReference>
<dbReference type="Gene3D" id="3.50.50.60">
    <property type="entry name" value="FAD/NAD(P)-binding domain"/>
    <property type="match status" value="3"/>
</dbReference>
<dbReference type="EMBL" id="DF977454">
    <property type="protein sequence ID" value="GAP87614.1"/>
    <property type="molecule type" value="Genomic_DNA"/>
</dbReference>
<evidence type="ECO:0000256" key="2">
    <source>
        <dbReference type="ARBA" id="ARBA00022630"/>
    </source>
</evidence>
<dbReference type="GO" id="GO:0004499">
    <property type="term" value="F:N,N-dimethylaniline monooxygenase activity"/>
    <property type="evidence" value="ECO:0007669"/>
    <property type="project" value="InterPro"/>
</dbReference>
<dbReference type="PANTHER" id="PTHR23023">
    <property type="entry name" value="DIMETHYLANILINE MONOOXYGENASE"/>
    <property type="match status" value="1"/>
</dbReference>
<dbReference type="GO" id="GO:0050661">
    <property type="term" value="F:NADP binding"/>
    <property type="evidence" value="ECO:0007669"/>
    <property type="project" value="InterPro"/>
</dbReference>
<accession>A0A1W2THK5</accession>
<feature type="compositionally biased region" description="Acidic residues" evidence="5">
    <location>
        <begin position="105"/>
        <end position="118"/>
    </location>
</feature>
<feature type="region of interest" description="Disordered" evidence="5">
    <location>
        <begin position="79"/>
        <end position="143"/>
    </location>
</feature>
<keyword evidence="2" id="KW-0285">Flavoprotein</keyword>
<dbReference type="OMA" id="CTGHHFL"/>
<feature type="region of interest" description="Disordered" evidence="5">
    <location>
        <begin position="214"/>
        <end position="235"/>
    </location>
</feature>
<dbReference type="PRINTS" id="PR00419">
    <property type="entry name" value="ADXRDTASE"/>
</dbReference>
<evidence type="ECO:0000256" key="4">
    <source>
        <dbReference type="ARBA" id="ARBA00023002"/>
    </source>
</evidence>
<evidence type="ECO:0000256" key="1">
    <source>
        <dbReference type="ARBA" id="ARBA00009183"/>
    </source>
</evidence>
<dbReference type="STRING" id="77044.A0A1W2THK5"/>
<feature type="compositionally biased region" description="Polar residues" evidence="5">
    <location>
        <begin position="223"/>
        <end position="233"/>
    </location>
</feature>
<dbReference type="SUPFAM" id="SSF51905">
    <property type="entry name" value="FAD/NAD(P)-binding domain"/>
    <property type="match status" value="2"/>
</dbReference>
<evidence type="ECO:0000256" key="5">
    <source>
        <dbReference type="SAM" id="MobiDB-lite"/>
    </source>
</evidence>
<evidence type="ECO:0000256" key="3">
    <source>
        <dbReference type="ARBA" id="ARBA00022827"/>
    </source>
</evidence>
<keyword evidence="6" id="KW-0503">Monooxygenase</keyword>
<keyword evidence="4" id="KW-0560">Oxidoreductase</keyword>
<dbReference type="InterPro" id="IPR020946">
    <property type="entry name" value="Flavin_mOase-like"/>
</dbReference>
<comment type="similarity">
    <text evidence="1">Belongs to the FMO family.</text>
</comment>
<dbReference type="Proteomes" id="UP000054516">
    <property type="component" value="Unassembled WGS sequence"/>
</dbReference>
<proteinExistence type="inferred from homology"/>
<feature type="compositionally biased region" description="Basic and acidic residues" evidence="5">
    <location>
        <begin position="94"/>
        <end position="104"/>
    </location>
</feature>
<dbReference type="GO" id="GO:0050660">
    <property type="term" value="F:flavin adenine dinucleotide binding"/>
    <property type="evidence" value="ECO:0007669"/>
    <property type="project" value="InterPro"/>
</dbReference>
<dbReference type="InterPro" id="IPR050346">
    <property type="entry name" value="FMO-like"/>
</dbReference>
<evidence type="ECO:0000313" key="7">
    <source>
        <dbReference type="Proteomes" id="UP000054516"/>
    </source>
</evidence>